<dbReference type="AlphaFoldDB" id="A0A8K0SXC0"/>
<sequence>MMATPPYSATPKRKRDEDSYLTPIKFSFDLSRALSPEDGSNSPSSKVAHKFCGLVLEGGEGEGEGEGESGGGAVTADDVDMPDAMRKRRRPDVPLQDGAESVDSTKAAQVPSHLPQPQLQVAIHAPEQLSGALNRSYPSINRLSNSKSRVRKRSGTPPLRFKRSPVPNEKYGDDESTTDEEIEIIDPLRASLTWHEDEITVYDPEDEDDDGTGINGVGFKPTPALAQARSMKRRQQMAEYRKREENEGRAKRSQRRRERNAAAMVIGPDETSTRKVRFMDADHQNVTVTMG</sequence>
<evidence type="ECO:0000256" key="1">
    <source>
        <dbReference type="SAM" id="MobiDB-lite"/>
    </source>
</evidence>
<evidence type="ECO:0000313" key="2">
    <source>
        <dbReference type="EMBL" id="KAH7322814.1"/>
    </source>
</evidence>
<dbReference type="EMBL" id="JAGPNK010000004">
    <property type="protein sequence ID" value="KAH7322814.1"/>
    <property type="molecule type" value="Genomic_DNA"/>
</dbReference>
<reference evidence="2" key="1">
    <citation type="journal article" date="2021" name="Nat. Commun.">
        <title>Genetic determinants of endophytism in the Arabidopsis root mycobiome.</title>
        <authorList>
            <person name="Mesny F."/>
            <person name="Miyauchi S."/>
            <person name="Thiergart T."/>
            <person name="Pickel B."/>
            <person name="Atanasova L."/>
            <person name="Karlsson M."/>
            <person name="Huettel B."/>
            <person name="Barry K.W."/>
            <person name="Haridas S."/>
            <person name="Chen C."/>
            <person name="Bauer D."/>
            <person name="Andreopoulos W."/>
            <person name="Pangilinan J."/>
            <person name="LaButti K."/>
            <person name="Riley R."/>
            <person name="Lipzen A."/>
            <person name="Clum A."/>
            <person name="Drula E."/>
            <person name="Henrissat B."/>
            <person name="Kohler A."/>
            <person name="Grigoriev I.V."/>
            <person name="Martin F.M."/>
            <person name="Hacquard S."/>
        </authorList>
    </citation>
    <scope>NUCLEOTIDE SEQUENCE</scope>
    <source>
        <strain evidence="2">MPI-CAGE-CH-0235</strain>
    </source>
</reference>
<feature type="compositionally biased region" description="Acidic residues" evidence="1">
    <location>
        <begin position="202"/>
        <end position="211"/>
    </location>
</feature>
<protein>
    <submittedName>
        <fullName evidence="2">Uncharacterized protein</fullName>
    </submittedName>
</protein>
<organism evidence="2 3">
    <name type="scientific">Stachybotrys elegans</name>
    <dbReference type="NCBI Taxonomy" id="80388"/>
    <lineage>
        <taxon>Eukaryota</taxon>
        <taxon>Fungi</taxon>
        <taxon>Dikarya</taxon>
        <taxon>Ascomycota</taxon>
        <taxon>Pezizomycotina</taxon>
        <taxon>Sordariomycetes</taxon>
        <taxon>Hypocreomycetidae</taxon>
        <taxon>Hypocreales</taxon>
        <taxon>Stachybotryaceae</taxon>
        <taxon>Stachybotrys</taxon>
    </lineage>
</organism>
<keyword evidence="3" id="KW-1185">Reference proteome</keyword>
<proteinExistence type="predicted"/>
<feature type="compositionally biased region" description="Polar residues" evidence="1">
    <location>
        <begin position="131"/>
        <end position="147"/>
    </location>
</feature>
<comment type="caution">
    <text evidence="2">The sequence shown here is derived from an EMBL/GenBank/DDBJ whole genome shotgun (WGS) entry which is preliminary data.</text>
</comment>
<feature type="region of interest" description="Disordered" evidence="1">
    <location>
        <begin position="202"/>
        <end position="261"/>
    </location>
</feature>
<gene>
    <name evidence="2" type="ORF">B0I35DRAFT_188559</name>
</gene>
<name>A0A8K0SXC0_9HYPO</name>
<feature type="compositionally biased region" description="Acidic residues" evidence="1">
    <location>
        <begin position="172"/>
        <end position="181"/>
    </location>
</feature>
<feature type="region of interest" description="Disordered" evidence="1">
    <location>
        <begin position="57"/>
        <end position="181"/>
    </location>
</feature>
<evidence type="ECO:0000313" key="3">
    <source>
        <dbReference type="Proteomes" id="UP000813444"/>
    </source>
</evidence>
<accession>A0A8K0SXC0</accession>
<dbReference type="Proteomes" id="UP000813444">
    <property type="component" value="Unassembled WGS sequence"/>
</dbReference>
<feature type="compositionally biased region" description="Basic and acidic residues" evidence="1">
    <location>
        <begin position="239"/>
        <end position="250"/>
    </location>
</feature>
<dbReference type="OrthoDB" id="5391950at2759"/>